<sequence length="726" mass="84540">MEISTIDDFVLIDNELKQIELKREELATTIPNLSKKAICDEKPADVSNEINSSLVYLASDLSHINQLSDLDQLVKTYGASIKNLETYQHISQVLHERQLEQENLNLYYKTNEIDSKVKNLSSVDEFYNLINTTILSDPLISTNIKDVLKKSIESKINEFKKTIIPTFQQLLLNSNWDKLNSTESRNNGQYLNKNVADSMKKYSDDLFKISLIYNEIMKPEIKQYFNFDCIANNFNIKFIYHFNSNIGHNDNNPTSELETQTIDTYFKFLHIYLSENLYKCISIFHNEDIGLTKELCHQQFINHILNPIRKKIQATLNFIVKSPSDNNLNHLVVLISQIFITDNTLWKIYYYDYYGLVSLIPENVLQTWVDFESTLAQRQFKNFLTSGLNNLLKNGPDFVKYLESLFEYFTPLFSVNLPNFFNPQIQVFRNNFLQLIQLFKDFNINYNSINNITDATGINTAKSLGNSDMKNDEELQFKENVVRLRNMQLVYDVMIHLENKPDCIKLTNIFNKKTKSTFGNLFSGELINYKESILALNESLVHRFKKMFGASLRTYFKIDRWNSTGDESNAHNDNVTNTNTSCSPELFSSVSIVKKCVDVMRSYNLDSLNLEQFQSGCMSIIINYLTNYTLKLNEFSKDGLLQLICDYKTLKMSLGFQSGEIISLDDGSFLDTLKVYKVLKFYNEEKKSKWLDKNYIRKNKFDDLKTQLDIKYASNDEIAYILYKIV</sequence>
<keyword evidence="2" id="KW-1185">Reference proteome</keyword>
<dbReference type="InterPro" id="IPR007528">
    <property type="entry name" value="RINT1_Tip20"/>
</dbReference>
<reference evidence="2" key="1">
    <citation type="submission" date="2018-06" db="EMBL/GenBank/DDBJ databases">
        <authorList>
            <person name="Guldener U."/>
        </authorList>
    </citation>
    <scope>NUCLEOTIDE SEQUENCE [LARGE SCALE GENOMIC DNA]</scope>
    <source>
        <strain evidence="2">UTAD17</strain>
    </source>
</reference>
<dbReference type="Gene3D" id="6.10.280.210">
    <property type="entry name" value="Dsl1p vesicle tethering complex, Tip20p subunit, domain A"/>
    <property type="match status" value="1"/>
</dbReference>
<evidence type="ECO:0000313" key="1">
    <source>
        <dbReference type="EMBL" id="SSD60431.1"/>
    </source>
</evidence>
<organism evidence="1 2">
    <name type="scientific">Saccharomycodes ludwigii</name>
    <dbReference type="NCBI Taxonomy" id="36035"/>
    <lineage>
        <taxon>Eukaryota</taxon>
        <taxon>Fungi</taxon>
        <taxon>Dikarya</taxon>
        <taxon>Ascomycota</taxon>
        <taxon>Saccharomycotina</taxon>
        <taxon>Saccharomycetes</taxon>
        <taxon>Saccharomycodales</taxon>
        <taxon>Saccharomycodaceae</taxon>
        <taxon>Saccharomycodes</taxon>
    </lineage>
</organism>
<dbReference type="VEuPathDB" id="FungiDB:SCODWIG_02192"/>
<dbReference type="Gene3D" id="1.10.357.100">
    <property type="entry name" value="Dsl1p vesicle tethering complex, Tip20p subunit, domain C"/>
    <property type="match status" value="1"/>
</dbReference>
<dbReference type="GO" id="GO:0070939">
    <property type="term" value="C:Dsl1/NZR complex"/>
    <property type="evidence" value="ECO:0007669"/>
    <property type="project" value="InterPro"/>
</dbReference>
<dbReference type="AlphaFoldDB" id="A0A376B727"/>
<dbReference type="InterPro" id="IPR042040">
    <property type="entry name" value="Tip20p_domE"/>
</dbReference>
<dbReference type="Pfam" id="PF04437">
    <property type="entry name" value="RINT1_TIP1"/>
    <property type="match status" value="1"/>
</dbReference>
<dbReference type="Proteomes" id="UP000262825">
    <property type="component" value="Unassembled WGS sequence"/>
</dbReference>
<evidence type="ECO:0000313" key="2">
    <source>
        <dbReference type="Proteomes" id="UP000262825"/>
    </source>
</evidence>
<dbReference type="InterPro" id="IPR042042">
    <property type="entry name" value="Tip20p_domB"/>
</dbReference>
<dbReference type="InterPro" id="IPR042041">
    <property type="entry name" value="Tip20p_domA"/>
</dbReference>
<dbReference type="Gene3D" id="1.20.58.670">
    <property type="entry name" value="Dsl1p vesicle tethering complex, Tip20p subunit, domain D"/>
    <property type="match status" value="1"/>
</dbReference>
<dbReference type="Gene3D" id="1.10.10.2270">
    <property type="entry name" value="Dsl1p vesicle tethering complex, Tip20p subunit, domain E"/>
    <property type="match status" value="1"/>
</dbReference>
<proteinExistence type="predicted"/>
<dbReference type="EMBL" id="UFAJ01000352">
    <property type="protein sequence ID" value="SSD60431.1"/>
    <property type="molecule type" value="Genomic_DNA"/>
</dbReference>
<dbReference type="GO" id="GO:0006888">
    <property type="term" value="P:endoplasmic reticulum to Golgi vesicle-mediated transport"/>
    <property type="evidence" value="ECO:0007669"/>
    <property type="project" value="InterPro"/>
</dbReference>
<dbReference type="InterPro" id="IPR042043">
    <property type="entry name" value="Tip20p_domC"/>
</dbReference>
<gene>
    <name evidence="1" type="ORF">SCODWIG_02192</name>
</gene>
<accession>A0A376B727</accession>
<dbReference type="GO" id="GO:0006890">
    <property type="term" value="P:retrograde vesicle-mediated transport, Golgi to endoplasmic reticulum"/>
    <property type="evidence" value="ECO:0007669"/>
    <property type="project" value="InterPro"/>
</dbReference>
<name>A0A376B727_9ASCO</name>
<protein>
    <submittedName>
        <fullName evidence="1">Uncharacterized protein</fullName>
    </submittedName>
</protein>
<dbReference type="PROSITE" id="PS51386">
    <property type="entry name" value="RINT1_TIP20"/>
    <property type="match status" value="1"/>
</dbReference>
<dbReference type="Gene3D" id="1.20.58.1420">
    <property type="entry name" value="Dsl1p vesicle tethering complex, Tip20p subunit, domain B"/>
    <property type="match status" value="1"/>
</dbReference>
<dbReference type="InterPro" id="IPR042044">
    <property type="entry name" value="EXOC6PINT-1/Sec15/Tip20_C_dom2"/>
</dbReference>